<feature type="transmembrane region" description="Helical" evidence="1">
    <location>
        <begin position="350"/>
        <end position="368"/>
    </location>
</feature>
<dbReference type="AlphaFoldDB" id="A0A645AL29"/>
<evidence type="ECO:0000313" key="2">
    <source>
        <dbReference type="EMBL" id="MPM51553.1"/>
    </source>
</evidence>
<reference evidence="2" key="1">
    <citation type="submission" date="2019-08" db="EMBL/GenBank/DDBJ databases">
        <authorList>
            <person name="Kucharzyk K."/>
            <person name="Murdoch R.W."/>
            <person name="Higgins S."/>
            <person name="Loffler F."/>
        </authorList>
    </citation>
    <scope>NUCLEOTIDE SEQUENCE</scope>
</reference>
<accession>A0A645AL29</accession>
<dbReference type="EMBL" id="VSSQ01013467">
    <property type="protein sequence ID" value="MPM51553.1"/>
    <property type="molecule type" value="Genomic_DNA"/>
</dbReference>
<protein>
    <submittedName>
        <fullName evidence="2">Uncharacterized protein</fullName>
    </submittedName>
</protein>
<comment type="caution">
    <text evidence="2">The sequence shown here is derived from an EMBL/GenBank/DDBJ whole genome shotgun (WGS) entry which is preliminary data.</text>
</comment>
<keyword evidence="1" id="KW-0472">Membrane</keyword>
<proteinExistence type="predicted"/>
<organism evidence="2">
    <name type="scientific">bioreactor metagenome</name>
    <dbReference type="NCBI Taxonomy" id="1076179"/>
    <lineage>
        <taxon>unclassified sequences</taxon>
        <taxon>metagenomes</taxon>
        <taxon>ecological metagenomes</taxon>
    </lineage>
</organism>
<keyword evidence="1" id="KW-0812">Transmembrane</keyword>
<evidence type="ECO:0000256" key="1">
    <source>
        <dbReference type="SAM" id="Phobius"/>
    </source>
</evidence>
<name>A0A645AL29_9ZZZZ</name>
<sequence>MRLALAGGSLHSELREGRIAGRILQLELVEHGIGDGGDHQVAVRLGVGRDDGPRRPGCVCGGQQLLIGLLVEIPLLAHLDVAHVELPVLGWVVEPLLQALSLLVLGDVQHELEDDRAVFGQHALEVVDLRIALLLLLVGDPAVDHRHQHVFVLAAVEDHDLARARHLLVDAPQIVMRALHLGGRLPTDRAHAQRAHLAKHAARRAILARRVHALQDHQQLEAAVGVKDLLQRIKRFGDLGHPGLVVVFLSLGKGLGRGIEGAELELATLAFLAILFCVVGLGLPLLPQLAEQFVVELKRGKERLRHGTGFLVRRGEWWDQQGIVSPSATQGAVGECAVALRAPSPHARRHYSVIWAFLMICALFRLSFCSSASNSAAL</sequence>
<keyword evidence="1" id="KW-1133">Transmembrane helix</keyword>
<feature type="transmembrane region" description="Helical" evidence="1">
    <location>
        <begin position="266"/>
        <end position="286"/>
    </location>
</feature>
<gene>
    <name evidence="2" type="ORF">SDC9_98302</name>
</gene>